<dbReference type="AlphaFoldDB" id="A0A3M8C3Y7"/>
<dbReference type="GO" id="GO:0050118">
    <property type="term" value="F:N-acetyldiaminopimelate deacetylase activity"/>
    <property type="evidence" value="ECO:0007669"/>
    <property type="project" value="UniProtKB-ARBA"/>
</dbReference>
<dbReference type="PANTHER" id="PTHR11014">
    <property type="entry name" value="PEPTIDASE M20 FAMILY MEMBER"/>
    <property type="match status" value="1"/>
</dbReference>
<feature type="domain" description="Peptidase M20 dimerisation" evidence="3">
    <location>
        <begin position="188"/>
        <end position="285"/>
    </location>
</feature>
<evidence type="ECO:0000313" key="4">
    <source>
        <dbReference type="EMBL" id="RNB69625.1"/>
    </source>
</evidence>
<evidence type="ECO:0000256" key="2">
    <source>
        <dbReference type="PIRSR" id="PIRSR005962-1"/>
    </source>
</evidence>
<dbReference type="FunFam" id="3.30.70.360:FF:000001">
    <property type="entry name" value="N-acetyldiaminopimelate deacetylase"/>
    <property type="match status" value="1"/>
</dbReference>
<dbReference type="PIRSF" id="PIRSF005962">
    <property type="entry name" value="Pept_M20D_amidohydro"/>
    <property type="match status" value="1"/>
</dbReference>
<keyword evidence="2" id="KW-0464">Manganese</keyword>
<name>A0A3M8C3Y7_9BACL</name>
<dbReference type="Gene3D" id="3.30.70.360">
    <property type="match status" value="1"/>
</dbReference>
<dbReference type="Gene3D" id="3.40.630.10">
    <property type="entry name" value="Zn peptidases"/>
    <property type="match status" value="1"/>
</dbReference>
<dbReference type="Proteomes" id="UP000281915">
    <property type="component" value="Unassembled WGS sequence"/>
</dbReference>
<comment type="caution">
    <text evidence="4">The sequence shown here is derived from an EMBL/GenBank/DDBJ whole genome shotgun (WGS) entry which is preliminary data.</text>
</comment>
<feature type="binding site" evidence="2">
    <location>
        <position position="107"/>
    </location>
    <ligand>
        <name>Mn(2+)</name>
        <dbReference type="ChEBI" id="CHEBI:29035"/>
        <label>2</label>
    </ligand>
</feature>
<gene>
    <name evidence="4" type="ORF">EDM58_24185</name>
</gene>
<dbReference type="EMBL" id="RHHT01000074">
    <property type="protein sequence ID" value="RNB69625.1"/>
    <property type="molecule type" value="Genomic_DNA"/>
</dbReference>
<comment type="cofactor">
    <cofactor evidence="2">
        <name>Mn(2+)</name>
        <dbReference type="ChEBI" id="CHEBI:29035"/>
    </cofactor>
    <text evidence="2">The Mn(2+) ion enhances activity.</text>
</comment>
<dbReference type="NCBIfam" id="TIGR01891">
    <property type="entry name" value="amidohydrolases"/>
    <property type="match status" value="1"/>
</dbReference>
<dbReference type="RefSeq" id="WP_122915606.1">
    <property type="nucleotide sequence ID" value="NZ_RHHT01000074.1"/>
</dbReference>
<proteinExistence type="predicted"/>
<evidence type="ECO:0000256" key="1">
    <source>
        <dbReference type="ARBA" id="ARBA00022801"/>
    </source>
</evidence>
<dbReference type="SUPFAM" id="SSF55031">
    <property type="entry name" value="Bacterial exopeptidase dimerisation domain"/>
    <property type="match status" value="1"/>
</dbReference>
<evidence type="ECO:0000259" key="3">
    <source>
        <dbReference type="Pfam" id="PF07687"/>
    </source>
</evidence>
<sequence>MGHLADTRSSAEELADRLVEYRRHLHQYPELSGEERKTTAKLQEWLAEAGIQTVDYGLNTGVIAEIGEGNSGPIIALRADIDALPIQEETGLPYASRNQGKMHACGHDFHTAALLGAAILLKNKESGLRGKVRLIFQPAEEKAVGALQVIESGALEGVKAILGLHNKPDLPVGAIGIKEGPLMAAADGFVLEVKGQGTHAAVPEVGVDPIVAASQIVTSLQSIVSRNLSSLQQAVVSVTRFHSGTSWNVIPENAVLDGTIRTFEENARATVRERFAQIVEGVAAAYQVKTQLRWIQGPPAVRNDSRLAALAREATAALGLTAVEPAQSLAGEDFAYYQRKVPGLFLFVGTSGSREWHHPAFDLDERALPITAEYLAELTELALRSLSEQPDQER</sequence>
<dbReference type="SUPFAM" id="SSF53187">
    <property type="entry name" value="Zn-dependent exopeptidases"/>
    <property type="match status" value="1"/>
</dbReference>
<keyword evidence="1 4" id="KW-0378">Hydrolase</keyword>
<dbReference type="Pfam" id="PF07687">
    <property type="entry name" value="M20_dimer"/>
    <property type="match status" value="1"/>
</dbReference>
<organism evidence="4 5">
    <name type="scientific">Brevibacillus panacihumi</name>
    <dbReference type="NCBI Taxonomy" id="497735"/>
    <lineage>
        <taxon>Bacteria</taxon>
        <taxon>Bacillati</taxon>
        <taxon>Bacillota</taxon>
        <taxon>Bacilli</taxon>
        <taxon>Bacillales</taxon>
        <taxon>Paenibacillaceae</taxon>
        <taxon>Brevibacillus</taxon>
    </lineage>
</organism>
<keyword evidence="2" id="KW-0479">Metal-binding</keyword>
<dbReference type="GO" id="GO:0019877">
    <property type="term" value="P:diaminopimelate biosynthetic process"/>
    <property type="evidence" value="ECO:0007669"/>
    <property type="project" value="UniProtKB-ARBA"/>
</dbReference>
<dbReference type="PANTHER" id="PTHR11014:SF63">
    <property type="entry name" value="METALLOPEPTIDASE, PUTATIVE (AFU_ORTHOLOGUE AFUA_6G09600)-RELATED"/>
    <property type="match status" value="1"/>
</dbReference>
<dbReference type="Pfam" id="PF01546">
    <property type="entry name" value="Peptidase_M20"/>
    <property type="match status" value="1"/>
</dbReference>
<protein>
    <submittedName>
        <fullName evidence="4">Amidohydrolase</fullName>
    </submittedName>
</protein>
<dbReference type="InterPro" id="IPR011650">
    <property type="entry name" value="Peptidase_M20_dimer"/>
</dbReference>
<accession>A0A3M8C3Y7</accession>
<dbReference type="InterPro" id="IPR002933">
    <property type="entry name" value="Peptidase_M20"/>
</dbReference>
<evidence type="ECO:0000313" key="5">
    <source>
        <dbReference type="Proteomes" id="UP000281915"/>
    </source>
</evidence>
<feature type="binding site" evidence="2">
    <location>
        <position position="141"/>
    </location>
    <ligand>
        <name>Mn(2+)</name>
        <dbReference type="ChEBI" id="CHEBI:29035"/>
        <label>2</label>
    </ligand>
</feature>
<feature type="binding site" evidence="2">
    <location>
        <position position="105"/>
    </location>
    <ligand>
        <name>Mn(2+)</name>
        <dbReference type="ChEBI" id="CHEBI:29035"/>
        <label>2</label>
    </ligand>
</feature>
<feature type="binding site" evidence="2">
    <location>
        <position position="165"/>
    </location>
    <ligand>
        <name>Mn(2+)</name>
        <dbReference type="ChEBI" id="CHEBI:29035"/>
        <label>2</label>
    </ligand>
</feature>
<dbReference type="InterPro" id="IPR017439">
    <property type="entry name" value="Amidohydrolase"/>
</dbReference>
<feature type="binding site" evidence="2">
    <location>
        <position position="357"/>
    </location>
    <ligand>
        <name>Mn(2+)</name>
        <dbReference type="ChEBI" id="CHEBI:29035"/>
        <label>2</label>
    </ligand>
</feature>
<reference evidence="4 5" key="1">
    <citation type="submission" date="2018-10" db="EMBL/GenBank/DDBJ databases">
        <title>Phylogenomics of Brevibacillus.</title>
        <authorList>
            <person name="Dunlap C."/>
        </authorList>
    </citation>
    <scope>NUCLEOTIDE SEQUENCE [LARGE SCALE GENOMIC DNA]</scope>
    <source>
        <strain evidence="4 5">JCM 15085</strain>
    </source>
</reference>
<dbReference type="GO" id="GO:0046872">
    <property type="term" value="F:metal ion binding"/>
    <property type="evidence" value="ECO:0007669"/>
    <property type="project" value="UniProtKB-KW"/>
</dbReference>
<dbReference type="InterPro" id="IPR036264">
    <property type="entry name" value="Bact_exopeptidase_dim_dom"/>
</dbReference>